<feature type="compositionally biased region" description="Acidic residues" evidence="11">
    <location>
        <begin position="243"/>
        <end position="267"/>
    </location>
</feature>
<dbReference type="Pfam" id="PF13848">
    <property type="entry name" value="Thioredoxin_6"/>
    <property type="match status" value="1"/>
</dbReference>
<keyword evidence="5" id="KW-0677">Repeat</keyword>
<feature type="region of interest" description="Disordered" evidence="11">
    <location>
        <begin position="241"/>
        <end position="274"/>
    </location>
</feature>
<dbReference type="PROSITE" id="PS51352">
    <property type="entry name" value="THIOREDOXIN_2"/>
    <property type="match status" value="1"/>
</dbReference>
<evidence type="ECO:0000256" key="3">
    <source>
        <dbReference type="ARBA" id="ARBA00012723"/>
    </source>
</evidence>
<dbReference type="InterPro" id="IPR005788">
    <property type="entry name" value="PDI_thioredoxin-like_dom"/>
</dbReference>
<keyword evidence="7" id="KW-1015">Disulfide bond</keyword>
<dbReference type="CDD" id="cd02982">
    <property type="entry name" value="PDI_b'_family"/>
    <property type="match status" value="1"/>
</dbReference>
<evidence type="ECO:0000313" key="14">
    <source>
        <dbReference type="Proteomes" id="UP001174909"/>
    </source>
</evidence>
<protein>
    <recommendedName>
        <fullName evidence="3">protein disulfide-isomerase</fullName>
        <ecNumber evidence="3">5.3.4.1</ecNumber>
    </recommendedName>
</protein>
<dbReference type="AlphaFoldDB" id="A0AA35W741"/>
<gene>
    <name evidence="13" type="ORF">GBAR_LOCUS2613</name>
</gene>
<evidence type="ECO:0000256" key="6">
    <source>
        <dbReference type="ARBA" id="ARBA00022824"/>
    </source>
</evidence>
<dbReference type="PRINTS" id="PR00421">
    <property type="entry name" value="THIOREDOXIN"/>
</dbReference>
<feature type="domain" description="Thioredoxin" evidence="12">
    <location>
        <begin position="116"/>
        <end position="244"/>
    </location>
</feature>
<keyword evidence="9" id="KW-0676">Redox-active center</keyword>
<dbReference type="CDD" id="cd02995">
    <property type="entry name" value="PDI_a_PDI_a'_C"/>
    <property type="match status" value="1"/>
</dbReference>
<dbReference type="GO" id="GO:0006457">
    <property type="term" value="P:protein folding"/>
    <property type="evidence" value="ECO:0007669"/>
    <property type="project" value="TreeGrafter"/>
</dbReference>
<keyword evidence="14" id="KW-1185">Reference proteome</keyword>
<evidence type="ECO:0000256" key="5">
    <source>
        <dbReference type="ARBA" id="ARBA00022737"/>
    </source>
</evidence>
<dbReference type="Pfam" id="PF00085">
    <property type="entry name" value="Thioredoxin"/>
    <property type="match status" value="1"/>
</dbReference>
<evidence type="ECO:0000256" key="2">
    <source>
        <dbReference type="ARBA" id="ARBA00006347"/>
    </source>
</evidence>
<dbReference type="GO" id="GO:0005783">
    <property type="term" value="C:endoplasmic reticulum"/>
    <property type="evidence" value="ECO:0007669"/>
    <property type="project" value="TreeGrafter"/>
</dbReference>
<sequence>MEQLPLVTIFSDDTAPKIFGGSIRSHLLAFFAQDDENAEATLEELRTAAKQFKGKILFVQIDTAEEASERIMEFFNIKDGDTPTSRLINLEDDMRKYIPDFNDLTADKLVPFVEAYLAGDLKPHLNTEDIPEDWDSSPVKILVGKNFEEVVKDPTKIVFVEFYAPWCGHCKQLSPIWDELAEHFASDDDVVVAKMDATKNEVDGVQVTGFPTLKVFMKETNEMVDYTGGRTLEDLIEFLEAQVEGEGEEEGEEEGEGEEEEEEEEEDAAKKDEL</sequence>
<dbReference type="SUPFAM" id="SSF52833">
    <property type="entry name" value="Thioredoxin-like"/>
    <property type="match status" value="2"/>
</dbReference>
<dbReference type="PROSITE" id="PS00194">
    <property type="entry name" value="THIOREDOXIN_1"/>
    <property type="match status" value="1"/>
</dbReference>
<dbReference type="InterPro" id="IPR017937">
    <property type="entry name" value="Thioredoxin_CS"/>
</dbReference>
<keyword evidence="8" id="KW-0413">Isomerase</keyword>
<evidence type="ECO:0000256" key="8">
    <source>
        <dbReference type="ARBA" id="ARBA00023235"/>
    </source>
</evidence>
<evidence type="ECO:0000256" key="11">
    <source>
        <dbReference type="SAM" id="MobiDB-lite"/>
    </source>
</evidence>
<dbReference type="InterPro" id="IPR036249">
    <property type="entry name" value="Thioredoxin-like_sf"/>
</dbReference>
<dbReference type="PANTHER" id="PTHR18929:SF240">
    <property type="entry name" value="PROTEIN DISULFIDE-ISOMERASE"/>
    <property type="match status" value="1"/>
</dbReference>
<accession>A0AA35W741</accession>
<evidence type="ECO:0000256" key="4">
    <source>
        <dbReference type="ARBA" id="ARBA00022729"/>
    </source>
</evidence>
<evidence type="ECO:0000256" key="9">
    <source>
        <dbReference type="ARBA" id="ARBA00023284"/>
    </source>
</evidence>
<dbReference type="EMBL" id="CASHTH010000355">
    <property type="protein sequence ID" value="CAI7999122.1"/>
    <property type="molecule type" value="Genomic_DNA"/>
</dbReference>
<comment type="catalytic activity">
    <reaction evidence="1">
        <text>Catalyzes the rearrangement of -S-S- bonds in proteins.</text>
        <dbReference type="EC" id="5.3.4.1"/>
    </reaction>
</comment>
<dbReference type="GO" id="GO:0003756">
    <property type="term" value="F:protein disulfide isomerase activity"/>
    <property type="evidence" value="ECO:0007669"/>
    <property type="project" value="UniProtKB-EC"/>
</dbReference>
<dbReference type="FunFam" id="3.40.30.10:FF:000027">
    <property type="entry name" value="protein disulfide-isomerase A2"/>
    <property type="match status" value="1"/>
</dbReference>
<evidence type="ECO:0000256" key="10">
    <source>
        <dbReference type="RuleBase" id="RU004208"/>
    </source>
</evidence>
<keyword evidence="4" id="KW-0732">Signal</keyword>
<reference evidence="13" key="1">
    <citation type="submission" date="2023-03" db="EMBL/GenBank/DDBJ databases">
        <authorList>
            <person name="Steffen K."/>
            <person name="Cardenas P."/>
        </authorList>
    </citation>
    <scope>NUCLEOTIDE SEQUENCE</scope>
</reference>
<proteinExistence type="inferred from homology"/>
<dbReference type="NCBIfam" id="TIGR01126">
    <property type="entry name" value="pdi_dom"/>
    <property type="match status" value="1"/>
</dbReference>
<dbReference type="GO" id="GO:0034976">
    <property type="term" value="P:response to endoplasmic reticulum stress"/>
    <property type="evidence" value="ECO:0007669"/>
    <property type="project" value="TreeGrafter"/>
</dbReference>
<evidence type="ECO:0000256" key="7">
    <source>
        <dbReference type="ARBA" id="ARBA00023157"/>
    </source>
</evidence>
<dbReference type="InterPro" id="IPR013766">
    <property type="entry name" value="Thioredoxin_domain"/>
</dbReference>
<evidence type="ECO:0000256" key="1">
    <source>
        <dbReference type="ARBA" id="ARBA00001182"/>
    </source>
</evidence>
<dbReference type="EC" id="5.3.4.1" evidence="3"/>
<organism evidence="13 14">
    <name type="scientific">Geodia barretti</name>
    <name type="common">Barrett's horny sponge</name>
    <dbReference type="NCBI Taxonomy" id="519541"/>
    <lineage>
        <taxon>Eukaryota</taxon>
        <taxon>Metazoa</taxon>
        <taxon>Porifera</taxon>
        <taxon>Demospongiae</taxon>
        <taxon>Heteroscleromorpha</taxon>
        <taxon>Tetractinellida</taxon>
        <taxon>Astrophorina</taxon>
        <taxon>Geodiidae</taxon>
        <taxon>Geodia</taxon>
    </lineage>
</organism>
<comment type="similarity">
    <text evidence="2 10">Belongs to the protein disulfide isomerase family.</text>
</comment>
<evidence type="ECO:0000313" key="13">
    <source>
        <dbReference type="EMBL" id="CAI7999122.1"/>
    </source>
</evidence>
<dbReference type="Gene3D" id="3.40.30.10">
    <property type="entry name" value="Glutaredoxin"/>
    <property type="match status" value="2"/>
</dbReference>
<dbReference type="Proteomes" id="UP001174909">
    <property type="component" value="Unassembled WGS sequence"/>
</dbReference>
<evidence type="ECO:0000259" key="12">
    <source>
        <dbReference type="PROSITE" id="PS51352"/>
    </source>
</evidence>
<dbReference type="PANTHER" id="PTHR18929">
    <property type="entry name" value="PROTEIN DISULFIDE ISOMERASE"/>
    <property type="match status" value="1"/>
</dbReference>
<name>A0AA35W741_GEOBA</name>
<comment type="caution">
    <text evidence="13">The sequence shown here is derived from an EMBL/GenBank/DDBJ whole genome shotgun (WGS) entry which is preliminary data.</text>
</comment>
<keyword evidence="6" id="KW-0256">Endoplasmic reticulum</keyword>